<dbReference type="Proteomes" id="UP000492821">
    <property type="component" value="Unassembled WGS sequence"/>
</dbReference>
<reference evidence="2" key="1">
    <citation type="journal article" date="2013" name="Genetics">
        <title>The draft genome and transcriptome of Panagrellus redivivus are shaped by the harsh demands of a free-living lifestyle.</title>
        <authorList>
            <person name="Srinivasan J."/>
            <person name="Dillman A.R."/>
            <person name="Macchietto M.G."/>
            <person name="Heikkinen L."/>
            <person name="Lakso M."/>
            <person name="Fracchia K.M."/>
            <person name="Antoshechkin I."/>
            <person name="Mortazavi A."/>
            <person name="Wong G."/>
            <person name="Sternberg P.W."/>
        </authorList>
    </citation>
    <scope>NUCLEOTIDE SEQUENCE [LARGE SCALE GENOMIC DNA]</scope>
    <source>
        <strain evidence="2">MT8872</strain>
    </source>
</reference>
<proteinExistence type="predicted"/>
<evidence type="ECO:0000313" key="2">
    <source>
        <dbReference type="Proteomes" id="UP000492821"/>
    </source>
</evidence>
<keyword evidence="2" id="KW-1185">Reference proteome</keyword>
<reference evidence="3" key="2">
    <citation type="submission" date="2020-10" db="UniProtKB">
        <authorList>
            <consortium name="WormBaseParasite"/>
        </authorList>
    </citation>
    <scope>IDENTIFICATION</scope>
</reference>
<dbReference type="AlphaFoldDB" id="A0A7E4V4P8"/>
<evidence type="ECO:0000256" key="1">
    <source>
        <dbReference type="SAM" id="MobiDB-lite"/>
    </source>
</evidence>
<organism evidence="2 3">
    <name type="scientific">Panagrellus redivivus</name>
    <name type="common">Microworm</name>
    <dbReference type="NCBI Taxonomy" id="6233"/>
    <lineage>
        <taxon>Eukaryota</taxon>
        <taxon>Metazoa</taxon>
        <taxon>Ecdysozoa</taxon>
        <taxon>Nematoda</taxon>
        <taxon>Chromadorea</taxon>
        <taxon>Rhabditida</taxon>
        <taxon>Tylenchina</taxon>
        <taxon>Panagrolaimomorpha</taxon>
        <taxon>Panagrolaimoidea</taxon>
        <taxon>Panagrolaimidae</taxon>
        <taxon>Panagrellus</taxon>
    </lineage>
</organism>
<feature type="region of interest" description="Disordered" evidence="1">
    <location>
        <begin position="12"/>
        <end position="33"/>
    </location>
</feature>
<sequence>MRFPVQVFIEGPRQSKPTDYPGYPGGEKETKYRYDNPEKKFNDATRSAKVIRRTTIRHIHKCVCLEGLDDLWVRRGVFVEKV</sequence>
<accession>A0A7E4V4P8</accession>
<protein>
    <submittedName>
        <fullName evidence="3">Uncharacterized protein</fullName>
    </submittedName>
</protein>
<evidence type="ECO:0000313" key="3">
    <source>
        <dbReference type="WBParaSite" id="Pan_g1653.t1"/>
    </source>
</evidence>
<name>A0A7E4V4P8_PANRE</name>
<dbReference type="WBParaSite" id="Pan_g1653.t1">
    <property type="protein sequence ID" value="Pan_g1653.t1"/>
    <property type="gene ID" value="Pan_g1653"/>
</dbReference>